<accession>A0A7W6S241</accession>
<sequence>MVDDRFALYFAPPEGSALDRLGSAWLGRDARSGAALDRPMVPGLDPARAETLTDSPRFYGFHGTLKAPFALRAGTTADDLMAAVETFAATRTGFDLPALMVAPLGGFVALVPSAPAPALDELAAACVETFDAFRAPPSADELARRRAAGLTAGEQALLERWGYPYVMDAFRFHMTLTGRIADDGERAAVIEALRALFGPAIAAPVPVDGLAVFHQPERAAPFRLIRRVPFLTPAG</sequence>
<dbReference type="NCBIfam" id="TIGR03223">
    <property type="entry name" value="Phn_opern_protn"/>
    <property type="match status" value="1"/>
</dbReference>
<dbReference type="EMBL" id="JACIGI010000025">
    <property type="protein sequence ID" value="MBB4286990.1"/>
    <property type="molecule type" value="Genomic_DNA"/>
</dbReference>
<dbReference type="PIRSF" id="PIRSF033328">
    <property type="entry name" value="Phest_Mll4975"/>
    <property type="match status" value="1"/>
</dbReference>
<dbReference type="Pfam" id="PF06299">
    <property type="entry name" value="DUF1045"/>
    <property type="match status" value="1"/>
</dbReference>
<gene>
    <name evidence="1" type="ORF">GGD88_002733</name>
</gene>
<proteinExistence type="predicted"/>
<dbReference type="InterPro" id="IPR009389">
    <property type="entry name" value="DUF1045"/>
</dbReference>
<organism evidence="1 2">
    <name type="scientific">Roseospira goensis</name>
    <dbReference type="NCBI Taxonomy" id="391922"/>
    <lineage>
        <taxon>Bacteria</taxon>
        <taxon>Pseudomonadati</taxon>
        <taxon>Pseudomonadota</taxon>
        <taxon>Alphaproteobacteria</taxon>
        <taxon>Rhodospirillales</taxon>
        <taxon>Rhodospirillaceae</taxon>
        <taxon>Roseospira</taxon>
    </lineage>
</organism>
<comment type="caution">
    <text evidence="1">The sequence shown here is derived from an EMBL/GenBank/DDBJ whole genome shotgun (WGS) entry which is preliminary data.</text>
</comment>
<protein>
    <submittedName>
        <fullName evidence="1">Putative phosphonate metabolism protein</fullName>
    </submittedName>
</protein>
<dbReference type="Gene3D" id="3.90.1140.10">
    <property type="entry name" value="Cyclic phosphodiesterase"/>
    <property type="match status" value="1"/>
</dbReference>
<dbReference type="Proteomes" id="UP000555728">
    <property type="component" value="Unassembled WGS sequence"/>
</dbReference>
<reference evidence="1 2" key="1">
    <citation type="submission" date="2020-08" db="EMBL/GenBank/DDBJ databases">
        <title>Genome sequencing of Purple Non-Sulfur Bacteria from various extreme environments.</title>
        <authorList>
            <person name="Mayer M."/>
        </authorList>
    </citation>
    <scope>NUCLEOTIDE SEQUENCE [LARGE SCALE GENOMIC DNA]</scope>
    <source>
        <strain evidence="1 2">JA135</strain>
    </source>
</reference>
<evidence type="ECO:0000313" key="2">
    <source>
        <dbReference type="Proteomes" id="UP000555728"/>
    </source>
</evidence>
<dbReference type="AlphaFoldDB" id="A0A7W6S241"/>
<keyword evidence="2" id="KW-1185">Reference proteome</keyword>
<evidence type="ECO:0000313" key="1">
    <source>
        <dbReference type="EMBL" id="MBB4286990.1"/>
    </source>
</evidence>
<dbReference type="RefSeq" id="WP_184436319.1">
    <property type="nucleotide sequence ID" value="NZ_JACIGI010000025.1"/>
</dbReference>
<name>A0A7W6S241_9PROT</name>